<feature type="domain" description="Transglutaminase-like" evidence="1">
    <location>
        <begin position="173"/>
        <end position="242"/>
    </location>
</feature>
<proteinExistence type="predicted"/>
<dbReference type="SMART" id="SM00460">
    <property type="entry name" value="TGc"/>
    <property type="match status" value="1"/>
</dbReference>
<dbReference type="RefSeq" id="WP_097544161.1">
    <property type="nucleotide sequence ID" value="NZ_NWSK01000024.1"/>
</dbReference>
<keyword evidence="3" id="KW-1185">Reference proteome</keyword>
<name>A0ABX4J5F6_9HYPH</name>
<dbReference type="PANTHER" id="PTHR33490:SF1">
    <property type="entry name" value="SLL1233 PROTEIN"/>
    <property type="match status" value="1"/>
</dbReference>
<dbReference type="Gene3D" id="3.10.620.30">
    <property type="match status" value="1"/>
</dbReference>
<accession>A0ABX4J5F6</accession>
<dbReference type="InterPro" id="IPR038765">
    <property type="entry name" value="Papain-like_cys_pep_sf"/>
</dbReference>
<dbReference type="SUPFAM" id="SSF54001">
    <property type="entry name" value="Cysteine proteinases"/>
    <property type="match status" value="1"/>
</dbReference>
<dbReference type="Proteomes" id="UP000219972">
    <property type="component" value="Unassembled WGS sequence"/>
</dbReference>
<dbReference type="EMBL" id="NWSL01000016">
    <property type="protein sequence ID" value="PDS49532.1"/>
    <property type="molecule type" value="Genomic_DNA"/>
</dbReference>
<evidence type="ECO:0000259" key="1">
    <source>
        <dbReference type="SMART" id="SM00460"/>
    </source>
</evidence>
<sequence length="289" mass="31556">MAQIRIHHRTIYRYRYAVHLRPHRLMLRPREGRDLRLLSYEVSIAPQAQLSWATDVFGNVVATAVFNEMADVLTVDSVALVDLTAAAWPVFAIAGSAVTFPFRYSDEEWADLGALTARQYADPSEQLQRWARGFVASNSTDTLSLLKDISAGVSSSISYQSREAEGTQPPTQTLDRSWGSCRDFAVLFAEAVRCLGFGARIVSGYLFNPDQILLGSQDQGSTHAWVEVFLPGAGWITFDPTNRSMGGANLIPVAVTRDIAQSVPVAGSFVGASDAFGSMDVEVQVEMSA</sequence>
<protein>
    <submittedName>
        <fullName evidence="2">Transglutaminase</fullName>
    </submittedName>
</protein>
<dbReference type="InterPro" id="IPR002931">
    <property type="entry name" value="Transglutaminase-like"/>
</dbReference>
<reference evidence="2 3" key="1">
    <citation type="submission" date="2017-09" db="EMBL/GenBank/DDBJ databases">
        <title>Comparative genomics of rhizobia isolated from Phaseolus vulgaris in China.</title>
        <authorList>
            <person name="Tong W."/>
        </authorList>
    </citation>
    <scope>NUCLEOTIDE SEQUENCE [LARGE SCALE GENOMIC DNA]</scope>
    <source>
        <strain evidence="2 3">Y27</strain>
    </source>
</reference>
<dbReference type="Pfam" id="PF08379">
    <property type="entry name" value="Bact_transglu_N"/>
    <property type="match status" value="1"/>
</dbReference>
<evidence type="ECO:0000313" key="2">
    <source>
        <dbReference type="EMBL" id="PDS49532.1"/>
    </source>
</evidence>
<dbReference type="Pfam" id="PF01841">
    <property type="entry name" value="Transglut_core"/>
    <property type="match status" value="1"/>
</dbReference>
<evidence type="ECO:0000313" key="3">
    <source>
        <dbReference type="Proteomes" id="UP000219972"/>
    </source>
</evidence>
<organism evidence="2 3">
    <name type="scientific">Rhizobium anhuiense</name>
    <dbReference type="NCBI Taxonomy" id="1184720"/>
    <lineage>
        <taxon>Bacteria</taxon>
        <taxon>Pseudomonadati</taxon>
        <taxon>Pseudomonadota</taxon>
        <taxon>Alphaproteobacteria</taxon>
        <taxon>Hyphomicrobiales</taxon>
        <taxon>Rhizobiaceae</taxon>
        <taxon>Rhizobium/Agrobacterium group</taxon>
        <taxon>Rhizobium</taxon>
    </lineage>
</organism>
<dbReference type="InterPro" id="IPR013589">
    <property type="entry name" value="Bac_transglu_N"/>
</dbReference>
<comment type="caution">
    <text evidence="2">The sequence shown here is derived from an EMBL/GenBank/DDBJ whole genome shotgun (WGS) entry which is preliminary data.</text>
</comment>
<dbReference type="PANTHER" id="PTHR33490">
    <property type="entry name" value="BLR5614 PROTEIN-RELATED"/>
    <property type="match status" value="1"/>
</dbReference>
<gene>
    <name evidence="2" type="ORF">CO662_23300</name>
</gene>